<dbReference type="RefSeq" id="XP_008025245.1">
    <property type="nucleotide sequence ID" value="XM_008027054.1"/>
</dbReference>
<feature type="region of interest" description="Disordered" evidence="9">
    <location>
        <begin position="1"/>
        <end position="48"/>
    </location>
</feature>
<feature type="transmembrane region" description="Helical" evidence="10">
    <location>
        <begin position="200"/>
        <end position="221"/>
    </location>
</feature>
<reference evidence="11 12" key="2">
    <citation type="journal article" date="2013" name="PLoS Genet.">
        <title>Comparative genome structure, secondary metabolite, and effector coding capacity across Cochliobolus pathogens.</title>
        <authorList>
            <person name="Condon B.J."/>
            <person name="Leng Y."/>
            <person name="Wu D."/>
            <person name="Bushley K.E."/>
            <person name="Ohm R.A."/>
            <person name="Otillar R."/>
            <person name="Martin J."/>
            <person name="Schackwitz W."/>
            <person name="Grimwood J."/>
            <person name="MohdZainudin N."/>
            <person name="Xue C."/>
            <person name="Wang R."/>
            <person name="Manning V.A."/>
            <person name="Dhillon B."/>
            <person name="Tu Z.J."/>
            <person name="Steffenson B.J."/>
            <person name="Salamov A."/>
            <person name="Sun H."/>
            <person name="Lowry S."/>
            <person name="LaButti K."/>
            <person name="Han J."/>
            <person name="Copeland A."/>
            <person name="Lindquist E."/>
            <person name="Barry K."/>
            <person name="Schmutz J."/>
            <person name="Baker S.E."/>
            <person name="Ciuffetti L.M."/>
            <person name="Grigoriev I.V."/>
            <person name="Zhong S."/>
            <person name="Turgeon B.G."/>
        </authorList>
    </citation>
    <scope>NUCLEOTIDE SEQUENCE [LARGE SCALE GENOMIC DNA]</scope>
    <source>
        <strain evidence="12">28A</strain>
    </source>
</reference>
<dbReference type="AlphaFoldDB" id="R0IPC5"/>
<keyword evidence="3 8" id="KW-0813">Transport</keyword>
<keyword evidence="4" id="KW-0597">Phosphoprotein</keyword>
<dbReference type="GeneID" id="19398550"/>
<evidence type="ECO:0000256" key="10">
    <source>
        <dbReference type="SAM" id="Phobius"/>
    </source>
</evidence>
<feature type="transmembrane region" description="Helical" evidence="10">
    <location>
        <begin position="228"/>
        <end position="247"/>
    </location>
</feature>
<comment type="subcellular location">
    <subcellularLocation>
        <location evidence="1">Membrane</location>
        <topology evidence="1">Multi-pass membrane protein</topology>
    </subcellularLocation>
</comment>
<comment type="similarity">
    <text evidence="2 8">Belongs to the purine-cytosine permease (2.A.39) family.</text>
</comment>
<dbReference type="Pfam" id="PF02133">
    <property type="entry name" value="Transp_cyt_pur"/>
    <property type="match status" value="1"/>
</dbReference>
<evidence type="ECO:0008006" key="13">
    <source>
        <dbReference type="Google" id="ProtNLM"/>
    </source>
</evidence>
<evidence type="ECO:0000256" key="7">
    <source>
        <dbReference type="ARBA" id="ARBA00023136"/>
    </source>
</evidence>
<dbReference type="GO" id="GO:0005886">
    <property type="term" value="C:plasma membrane"/>
    <property type="evidence" value="ECO:0007669"/>
    <property type="project" value="TreeGrafter"/>
</dbReference>
<evidence type="ECO:0000313" key="11">
    <source>
        <dbReference type="EMBL" id="EOA86586.1"/>
    </source>
</evidence>
<dbReference type="EMBL" id="KB908592">
    <property type="protein sequence ID" value="EOA86586.1"/>
    <property type="molecule type" value="Genomic_DNA"/>
</dbReference>
<dbReference type="GO" id="GO:0022857">
    <property type="term" value="F:transmembrane transporter activity"/>
    <property type="evidence" value="ECO:0007669"/>
    <property type="project" value="InterPro"/>
</dbReference>
<evidence type="ECO:0000256" key="6">
    <source>
        <dbReference type="ARBA" id="ARBA00022989"/>
    </source>
</evidence>
<dbReference type="PIRSF" id="PIRSF002744">
    <property type="entry name" value="Pur-cyt_permease"/>
    <property type="match status" value="1"/>
</dbReference>
<feature type="transmembrane region" description="Helical" evidence="10">
    <location>
        <begin position="267"/>
        <end position="288"/>
    </location>
</feature>
<name>R0IPC5_EXST2</name>
<dbReference type="PANTHER" id="PTHR31806">
    <property type="entry name" value="PURINE-CYTOSINE PERMEASE FCY2-RELATED"/>
    <property type="match status" value="1"/>
</dbReference>
<evidence type="ECO:0000256" key="2">
    <source>
        <dbReference type="ARBA" id="ARBA00008974"/>
    </source>
</evidence>
<dbReference type="STRING" id="671987.R0IPC5"/>
<sequence length="528" mass="57772">MSSPAMALDEKTAREEKTPRESHAHESRDSAHDDDDDDVERQDDARRPRWQQTWSALERRLVEHSLEARGIQRVEPHERQDLGVLGYSQIGILWFSINLAANNITLGMLGPAVYFLGFKDACLLGVFGALVGSLVVAYIAIFGPRSGNRTMIFSRYVTGWWPSKVIVLLNLTVMLGYGMIDCVIAGQILSAVSGNSMSVVVGIIMIAIITWAITTFGYQLFHYYERWAWLPQVFVLCILAGVAGPNFNTASKSEGDQNPDTVVGSRLSFFGLTLASAITYGGGAADYSVYYPEHTSSVKIFAMTFAGLWSSCAFAYILGIGLASGMATNAAWKGAYGISQGALIIEAYKPLGGFGSFCGVIVALGMIANLMPPTYSSGIDAQMLGRYAAAIPRVIWNTIGVIIFTICALAGRAHLAEIFTDFLALMGYWVSIWFALVLEEHMIFRRKTGFNWEAWNQPDKLPIGIAAFIAFVIGWIGAIMCMAQVWYIGPIAKKVGTAGADMGNFVGFAWAALVYPPLRMLELKRFGR</sequence>
<protein>
    <recommendedName>
        <fullName evidence="13">Purine-cytosine permease</fullName>
    </recommendedName>
</protein>
<feature type="transmembrane region" description="Helical" evidence="10">
    <location>
        <begin position="394"/>
        <end position="412"/>
    </location>
</feature>
<dbReference type="GO" id="GO:0000329">
    <property type="term" value="C:fungal-type vacuole membrane"/>
    <property type="evidence" value="ECO:0007669"/>
    <property type="project" value="TreeGrafter"/>
</dbReference>
<feature type="compositionally biased region" description="Acidic residues" evidence="9">
    <location>
        <begin position="32"/>
        <end position="41"/>
    </location>
</feature>
<dbReference type="eggNOG" id="ENOG502QR29">
    <property type="taxonomic scope" value="Eukaryota"/>
</dbReference>
<feature type="transmembrane region" description="Helical" evidence="10">
    <location>
        <begin position="165"/>
        <end position="188"/>
    </location>
</feature>
<dbReference type="InterPro" id="IPR026030">
    <property type="entry name" value="Pur-cyt_permease_Fcy2/21/22"/>
</dbReference>
<reference evidence="11 12" key="1">
    <citation type="journal article" date="2012" name="PLoS Pathog.">
        <title>Diverse lifestyles and strategies of plant pathogenesis encoded in the genomes of eighteen Dothideomycetes fungi.</title>
        <authorList>
            <person name="Ohm R.A."/>
            <person name="Feau N."/>
            <person name="Henrissat B."/>
            <person name="Schoch C.L."/>
            <person name="Horwitz B.A."/>
            <person name="Barry K.W."/>
            <person name="Condon B.J."/>
            <person name="Copeland A.C."/>
            <person name="Dhillon B."/>
            <person name="Glaser F."/>
            <person name="Hesse C.N."/>
            <person name="Kosti I."/>
            <person name="LaButti K."/>
            <person name="Lindquist E.A."/>
            <person name="Lucas S."/>
            <person name="Salamov A.A."/>
            <person name="Bradshaw R.E."/>
            <person name="Ciuffetti L."/>
            <person name="Hamelin R.C."/>
            <person name="Kema G.H.J."/>
            <person name="Lawrence C."/>
            <person name="Scott J.A."/>
            <person name="Spatafora J.W."/>
            <person name="Turgeon B.G."/>
            <person name="de Wit P.J.G.M."/>
            <person name="Zhong S."/>
            <person name="Goodwin S.B."/>
            <person name="Grigoriev I.V."/>
        </authorList>
    </citation>
    <scope>NUCLEOTIDE SEQUENCE [LARGE SCALE GENOMIC DNA]</scope>
    <source>
        <strain evidence="12">28A</strain>
    </source>
</reference>
<evidence type="ECO:0000256" key="9">
    <source>
        <dbReference type="SAM" id="MobiDB-lite"/>
    </source>
</evidence>
<dbReference type="InterPro" id="IPR001248">
    <property type="entry name" value="Pur-cyt_permease"/>
</dbReference>
<feature type="transmembrane region" description="Helical" evidence="10">
    <location>
        <begin position="351"/>
        <end position="373"/>
    </location>
</feature>
<gene>
    <name evidence="11" type="ORF">SETTUDRAFT_162830</name>
</gene>
<keyword evidence="6 10" id="KW-1133">Transmembrane helix</keyword>
<proteinExistence type="inferred from homology"/>
<evidence type="ECO:0000256" key="4">
    <source>
        <dbReference type="ARBA" id="ARBA00022553"/>
    </source>
</evidence>
<evidence type="ECO:0000256" key="8">
    <source>
        <dbReference type="PIRNR" id="PIRNR002744"/>
    </source>
</evidence>
<feature type="transmembrane region" description="Helical" evidence="10">
    <location>
        <begin position="300"/>
        <end position="323"/>
    </location>
</feature>
<organism evidence="11 12">
    <name type="scientific">Exserohilum turcicum (strain 28A)</name>
    <name type="common">Northern leaf blight fungus</name>
    <name type="synonym">Setosphaeria turcica</name>
    <dbReference type="NCBI Taxonomy" id="671987"/>
    <lineage>
        <taxon>Eukaryota</taxon>
        <taxon>Fungi</taxon>
        <taxon>Dikarya</taxon>
        <taxon>Ascomycota</taxon>
        <taxon>Pezizomycotina</taxon>
        <taxon>Dothideomycetes</taxon>
        <taxon>Pleosporomycetidae</taxon>
        <taxon>Pleosporales</taxon>
        <taxon>Pleosporineae</taxon>
        <taxon>Pleosporaceae</taxon>
        <taxon>Exserohilum</taxon>
    </lineage>
</organism>
<dbReference type="OrthoDB" id="5428495at2759"/>
<feature type="compositionally biased region" description="Basic and acidic residues" evidence="9">
    <location>
        <begin position="8"/>
        <end position="31"/>
    </location>
</feature>
<evidence type="ECO:0000256" key="5">
    <source>
        <dbReference type="ARBA" id="ARBA00022692"/>
    </source>
</evidence>
<feature type="transmembrane region" description="Helical" evidence="10">
    <location>
        <begin position="495"/>
        <end position="518"/>
    </location>
</feature>
<evidence type="ECO:0000256" key="1">
    <source>
        <dbReference type="ARBA" id="ARBA00004141"/>
    </source>
</evidence>
<dbReference type="Proteomes" id="UP000016935">
    <property type="component" value="Unassembled WGS sequence"/>
</dbReference>
<feature type="transmembrane region" description="Helical" evidence="10">
    <location>
        <begin position="123"/>
        <end position="144"/>
    </location>
</feature>
<keyword evidence="7 8" id="KW-0472">Membrane</keyword>
<evidence type="ECO:0000313" key="12">
    <source>
        <dbReference type="Proteomes" id="UP000016935"/>
    </source>
</evidence>
<evidence type="ECO:0000256" key="3">
    <source>
        <dbReference type="ARBA" id="ARBA00022448"/>
    </source>
</evidence>
<feature type="transmembrane region" description="Helical" evidence="10">
    <location>
        <begin position="465"/>
        <end position="489"/>
    </location>
</feature>
<accession>R0IPC5</accession>
<keyword evidence="5 10" id="KW-0812">Transmembrane</keyword>
<dbReference type="HOGENOM" id="CLU_026016_2_1_1"/>
<keyword evidence="12" id="KW-1185">Reference proteome</keyword>
<dbReference type="GO" id="GO:0015851">
    <property type="term" value="P:nucleobase transport"/>
    <property type="evidence" value="ECO:0007669"/>
    <property type="project" value="UniProtKB-ARBA"/>
</dbReference>
<dbReference type="Gene3D" id="1.10.4160.10">
    <property type="entry name" value="Hydantoin permease"/>
    <property type="match status" value="1"/>
</dbReference>
<dbReference type="PANTHER" id="PTHR31806:SF8">
    <property type="entry name" value="TRANSPORTER, PUTATIVE (AFU_ORTHOLOGUE AFUA_2G03000)-RELATED"/>
    <property type="match status" value="1"/>
</dbReference>
<dbReference type="FunFam" id="1.10.4160.10:FF:000002">
    <property type="entry name" value="Purine-cytosine permease fcyB"/>
    <property type="match status" value="1"/>
</dbReference>
<feature type="transmembrane region" description="Helical" evidence="10">
    <location>
        <begin position="92"/>
        <end position="117"/>
    </location>
</feature>
<feature type="transmembrane region" description="Helical" evidence="10">
    <location>
        <begin position="418"/>
        <end position="438"/>
    </location>
</feature>